<evidence type="ECO:0000313" key="1">
    <source>
        <dbReference type="EMBL" id="KGF24857.1"/>
    </source>
</evidence>
<dbReference type="RefSeq" id="WP_036871032.1">
    <property type="nucleotide sequence ID" value="NZ_JRNJ01000104.1"/>
</dbReference>
<dbReference type="Proteomes" id="UP000029533">
    <property type="component" value="Unassembled WGS sequence"/>
</dbReference>
<name>A0AAW3FDV4_9BACT</name>
<sequence>MESLAEQFEKRIFKPFNAYAVEKAKQVVDAIALEAVDVAIERHDPYSKEDFYDVTGNLFTSISAAAYYKGVPFSLYSVGDTEKAPLGKTLTKGMKKYRPFYADNGFFEGGPFEASVGEKRVYGPTESRKALTDMFSGIPKTHTWAVRVVASVPYAFKAYNLMVAIKDEVAKRASSKKIW</sequence>
<comment type="caution">
    <text evidence="1">The sequence shown here is derived from an EMBL/GenBank/DDBJ whole genome shotgun (WGS) entry which is preliminary data.</text>
</comment>
<protein>
    <submittedName>
        <fullName evidence="1">Uncharacterized protein</fullName>
    </submittedName>
</protein>
<organism evidence="1 2">
    <name type="scientific">Prevotella histicola JCM 15637 = DNF00424</name>
    <dbReference type="NCBI Taxonomy" id="1236504"/>
    <lineage>
        <taxon>Bacteria</taxon>
        <taxon>Pseudomonadati</taxon>
        <taxon>Bacteroidota</taxon>
        <taxon>Bacteroidia</taxon>
        <taxon>Bacteroidales</taxon>
        <taxon>Prevotellaceae</taxon>
        <taxon>Prevotella</taxon>
    </lineage>
</organism>
<proteinExistence type="predicted"/>
<dbReference type="EMBL" id="JRNJ01000104">
    <property type="protein sequence ID" value="KGF24857.1"/>
    <property type="molecule type" value="Genomic_DNA"/>
</dbReference>
<evidence type="ECO:0000313" key="2">
    <source>
        <dbReference type="Proteomes" id="UP000029533"/>
    </source>
</evidence>
<accession>A0AAW3FDV4</accession>
<reference evidence="1 2" key="1">
    <citation type="submission" date="2014-07" db="EMBL/GenBank/DDBJ databases">
        <authorList>
            <person name="McCorrison J."/>
            <person name="Sanka R."/>
            <person name="Torralba M."/>
            <person name="Gillis M."/>
            <person name="Haft D.H."/>
            <person name="Methe B."/>
            <person name="Sutton G."/>
            <person name="Nelson K.E."/>
        </authorList>
    </citation>
    <scope>NUCLEOTIDE SEQUENCE [LARGE SCALE GENOMIC DNA]</scope>
    <source>
        <strain evidence="1 2">DNF00424</strain>
    </source>
</reference>
<dbReference type="AlphaFoldDB" id="A0AAW3FDV4"/>
<gene>
    <name evidence="1" type="ORF">HMPREF2132_11210</name>
</gene>